<keyword evidence="2" id="KW-1185">Reference proteome</keyword>
<protein>
    <submittedName>
        <fullName evidence="1">Uncharacterized protein</fullName>
    </submittedName>
</protein>
<dbReference type="EMBL" id="JAKZEL010000002">
    <property type="protein sequence ID" value="KAI4546436.1"/>
    <property type="molecule type" value="Genomic_DNA"/>
</dbReference>
<evidence type="ECO:0000313" key="1">
    <source>
        <dbReference type="EMBL" id="KAI4546436.1"/>
    </source>
</evidence>
<proteinExistence type="predicted"/>
<sequence>MESGRSGRINGCDWHVRRVRRNDFSGPTGVQSREQGIIRSGTVLEHQVPRLPPQFQYTLFSSSIPILEYLASSPYSREGRVWPQVISYQSTDSGPTCTLTHSYPYHTHHVSCTRPILGTTGSTDIVIGHLRPY</sequence>
<organism evidence="1 2">
    <name type="scientific">Ovis ammon polii</name>
    <dbReference type="NCBI Taxonomy" id="230172"/>
    <lineage>
        <taxon>Eukaryota</taxon>
        <taxon>Metazoa</taxon>
        <taxon>Chordata</taxon>
        <taxon>Craniata</taxon>
        <taxon>Vertebrata</taxon>
        <taxon>Euteleostomi</taxon>
        <taxon>Mammalia</taxon>
        <taxon>Eutheria</taxon>
        <taxon>Laurasiatheria</taxon>
        <taxon>Artiodactyla</taxon>
        <taxon>Ruminantia</taxon>
        <taxon>Pecora</taxon>
        <taxon>Bovidae</taxon>
        <taxon>Caprinae</taxon>
        <taxon>Ovis</taxon>
    </lineage>
</organism>
<name>A0AAD4UJK8_OVIAM</name>
<dbReference type="AlphaFoldDB" id="A0AAD4UJK8"/>
<comment type="caution">
    <text evidence="1">The sequence shown here is derived from an EMBL/GenBank/DDBJ whole genome shotgun (WGS) entry which is preliminary data.</text>
</comment>
<reference evidence="1" key="1">
    <citation type="submission" date="2022-03" db="EMBL/GenBank/DDBJ databases">
        <title>Genomic analyses of argali, domestic sheep and their hybrids provide insights into chromosomal evolution, heterosis and genetic basis of agronomic traits.</title>
        <authorList>
            <person name="Li M."/>
        </authorList>
    </citation>
    <scope>NUCLEOTIDE SEQUENCE</scope>
    <source>
        <strain evidence="1">CAU-MHL-2022a</strain>
        <tissue evidence="1">Skin</tissue>
    </source>
</reference>
<evidence type="ECO:0000313" key="2">
    <source>
        <dbReference type="Proteomes" id="UP001214576"/>
    </source>
</evidence>
<dbReference type="Proteomes" id="UP001214576">
    <property type="component" value="Unassembled WGS sequence"/>
</dbReference>
<accession>A0AAD4UJK8</accession>
<gene>
    <name evidence="1" type="ORF">MG293_002991</name>
</gene>